<gene>
    <name evidence="2" type="ordered locus">Ppro_2265</name>
</gene>
<reference evidence="2 3" key="1">
    <citation type="submission" date="2006-10" db="EMBL/GenBank/DDBJ databases">
        <title>Complete sequence of chromosome of Pelobacter propionicus DSM 2379.</title>
        <authorList>
            <consortium name="US DOE Joint Genome Institute"/>
            <person name="Copeland A."/>
            <person name="Lucas S."/>
            <person name="Lapidus A."/>
            <person name="Barry K."/>
            <person name="Detter J.C."/>
            <person name="Glavina del Rio T."/>
            <person name="Hammon N."/>
            <person name="Israni S."/>
            <person name="Dalin E."/>
            <person name="Tice H."/>
            <person name="Pitluck S."/>
            <person name="Saunders E."/>
            <person name="Brettin T."/>
            <person name="Bruce D."/>
            <person name="Han C."/>
            <person name="Tapia R."/>
            <person name="Schmutz J."/>
            <person name="Larimer F."/>
            <person name="Land M."/>
            <person name="Hauser L."/>
            <person name="Kyrpides N."/>
            <person name="Kim E."/>
            <person name="Lovley D."/>
            <person name="Richardson P."/>
        </authorList>
    </citation>
    <scope>NUCLEOTIDE SEQUENCE [LARGE SCALE GENOMIC DNA]</scope>
    <source>
        <strain evidence="3">DSM 2379 / NBRC 103807 / OttBd1</strain>
    </source>
</reference>
<keyword evidence="1" id="KW-1133">Transmembrane helix</keyword>
<evidence type="ECO:0000256" key="1">
    <source>
        <dbReference type="SAM" id="Phobius"/>
    </source>
</evidence>
<accession>A1ARA2</accession>
<protein>
    <submittedName>
        <fullName evidence="2">Uncharacterized protein</fullName>
    </submittedName>
</protein>
<keyword evidence="1" id="KW-0812">Transmembrane</keyword>
<evidence type="ECO:0000313" key="3">
    <source>
        <dbReference type="Proteomes" id="UP000006732"/>
    </source>
</evidence>
<keyword evidence="1" id="KW-0472">Membrane</keyword>
<dbReference type="KEGG" id="ppd:Ppro_2265"/>
<dbReference type="RefSeq" id="WP_011736132.1">
    <property type="nucleotide sequence ID" value="NC_008609.1"/>
</dbReference>
<dbReference type="STRING" id="338966.Ppro_2265"/>
<name>A1ARA2_PELPD</name>
<organism evidence="2 3">
    <name type="scientific">Pelobacter propionicus (strain DSM 2379 / NBRC 103807 / OttBd1)</name>
    <dbReference type="NCBI Taxonomy" id="338966"/>
    <lineage>
        <taxon>Bacteria</taxon>
        <taxon>Pseudomonadati</taxon>
        <taxon>Thermodesulfobacteriota</taxon>
        <taxon>Desulfuromonadia</taxon>
        <taxon>Desulfuromonadales</taxon>
        <taxon>Desulfuromonadaceae</taxon>
        <taxon>Pelobacter</taxon>
    </lineage>
</organism>
<dbReference type="EMBL" id="CP000482">
    <property type="protein sequence ID" value="ABK99872.1"/>
    <property type="molecule type" value="Genomic_DNA"/>
</dbReference>
<dbReference type="eggNOG" id="ENOG502ZV95">
    <property type="taxonomic scope" value="Bacteria"/>
</dbReference>
<dbReference type="AlphaFoldDB" id="A1ARA2"/>
<dbReference type="HOGENOM" id="CLU_2117520_0_0_7"/>
<sequence length="111" mass="11962">MSGACFRSEMKQLPLMLGKLLAGLVAVAGFTMAVLDVTRRADAPLPGIMAWLLLGAAGLLAFQRFSRSLVRRLSGEGNVSPAEARRTSLISWVILVLLALGFLLVSYLMTR</sequence>
<proteinExistence type="predicted"/>
<evidence type="ECO:0000313" key="2">
    <source>
        <dbReference type="EMBL" id="ABK99872.1"/>
    </source>
</evidence>
<keyword evidence="3" id="KW-1185">Reference proteome</keyword>
<dbReference type="Proteomes" id="UP000006732">
    <property type="component" value="Chromosome"/>
</dbReference>
<feature type="transmembrane region" description="Helical" evidence="1">
    <location>
        <begin position="43"/>
        <end position="62"/>
    </location>
</feature>
<feature type="transmembrane region" description="Helical" evidence="1">
    <location>
        <begin position="89"/>
        <end position="109"/>
    </location>
</feature>